<dbReference type="InterPro" id="IPR009003">
    <property type="entry name" value="Peptidase_S1_PA"/>
</dbReference>
<proteinExistence type="predicted"/>
<organism evidence="4 5">
    <name type="scientific">Paractinoplanes ovalisporus</name>
    <dbReference type="NCBI Taxonomy" id="2810368"/>
    <lineage>
        <taxon>Bacteria</taxon>
        <taxon>Bacillati</taxon>
        <taxon>Actinomycetota</taxon>
        <taxon>Actinomycetes</taxon>
        <taxon>Micromonosporales</taxon>
        <taxon>Micromonosporaceae</taxon>
        <taxon>Paractinoplanes</taxon>
    </lineage>
</organism>
<dbReference type="EMBL" id="JAENHP010000027">
    <property type="protein sequence ID" value="MBM2622634.1"/>
    <property type="molecule type" value="Genomic_DNA"/>
</dbReference>
<accession>A0ABS2ARX8</accession>
<evidence type="ECO:0000256" key="3">
    <source>
        <dbReference type="SAM" id="MobiDB-lite"/>
    </source>
</evidence>
<dbReference type="Proteomes" id="UP000632138">
    <property type="component" value="Unassembled WGS sequence"/>
</dbReference>
<evidence type="ECO:0000313" key="5">
    <source>
        <dbReference type="Proteomes" id="UP000632138"/>
    </source>
</evidence>
<keyword evidence="1" id="KW-0645">Protease</keyword>
<evidence type="ECO:0000256" key="2">
    <source>
        <dbReference type="ARBA" id="ARBA00022801"/>
    </source>
</evidence>
<feature type="compositionally biased region" description="Pro residues" evidence="3">
    <location>
        <begin position="32"/>
        <end position="43"/>
    </location>
</feature>
<dbReference type="Gene3D" id="2.40.10.120">
    <property type="match status" value="1"/>
</dbReference>
<keyword evidence="2" id="KW-0378">Hydrolase</keyword>
<dbReference type="PRINTS" id="PR00834">
    <property type="entry name" value="PROTEASES2C"/>
</dbReference>
<dbReference type="Pfam" id="PF13365">
    <property type="entry name" value="Trypsin_2"/>
    <property type="match status" value="1"/>
</dbReference>
<protein>
    <submittedName>
        <fullName evidence="4">Trypsin-like peptidase domain-containing protein</fullName>
    </submittedName>
</protein>
<name>A0ABS2ARX8_9ACTN</name>
<evidence type="ECO:0000313" key="4">
    <source>
        <dbReference type="EMBL" id="MBM2622634.1"/>
    </source>
</evidence>
<dbReference type="SUPFAM" id="SSF50494">
    <property type="entry name" value="Trypsin-like serine proteases"/>
    <property type="match status" value="1"/>
</dbReference>
<keyword evidence="5" id="KW-1185">Reference proteome</keyword>
<dbReference type="PANTHER" id="PTHR43343">
    <property type="entry name" value="PEPTIDASE S12"/>
    <property type="match status" value="1"/>
</dbReference>
<dbReference type="PANTHER" id="PTHR43343:SF3">
    <property type="entry name" value="PROTEASE DO-LIKE 8, CHLOROPLASTIC"/>
    <property type="match status" value="1"/>
</dbReference>
<feature type="region of interest" description="Disordered" evidence="3">
    <location>
        <begin position="1"/>
        <end position="55"/>
    </location>
</feature>
<comment type="caution">
    <text evidence="4">The sequence shown here is derived from an EMBL/GenBank/DDBJ whole genome shotgun (WGS) entry which is preliminary data.</text>
</comment>
<feature type="compositionally biased region" description="Basic and acidic residues" evidence="3">
    <location>
        <begin position="1"/>
        <end position="14"/>
    </location>
</feature>
<gene>
    <name evidence="4" type="ORF">JIG36_44750</name>
</gene>
<dbReference type="InterPro" id="IPR001940">
    <property type="entry name" value="Peptidase_S1C"/>
</dbReference>
<evidence type="ECO:0000256" key="1">
    <source>
        <dbReference type="ARBA" id="ARBA00022670"/>
    </source>
</evidence>
<dbReference type="InterPro" id="IPR051201">
    <property type="entry name" value="Chloro_Bact_Ser_Proteases"/>
</dbReference>
<reference evidence="4 5" key="1">
    <citation type="submission" date="2021-01" db="EMBL/GenBank/DDBJ databases">
        <title>Actinoplanes sp. nov. LDG1-06 isolated from lichen.</title>
        <authorList>
            <person name="Saeng-In P."/>
            <person name="Phongsopitanun W."/>
            <person name="Kanchanasin P."/>
            <person name="Yuki M."/>
            <person name="Kudo T."/>
            <person name="Ohkuma M."/>
            <person name="Tanasupawat S."/>
        </authorList>
    </citation>
    <scope>NUCLEOTIDE SEQUENCE [LARGE SCALE GENOMIC DNA]</scope>
    <source>
        <strain evidence="4 5">LDG1-06</strain>
    </source>
</reference>
<sequence length="318" mass="31809">MTRPNHPDHNRGDDQPYTGDGRTYGGYHDYVTPPPPPGPPFVPSEPASPGDRRWPRRLAGGAAVLALIAAGGTAGGVVAERYLIDHDTTTTTAATSTTASSTATVTEGDDLAAVVKQVQPSVVTVLVDGNRSSSLGSGVVISSDGLILTNNHVIESDGTVSVRLSTGQTVPARVVATDTSHDLALVQATGLSGLTPVTFGSSDSVAVGDTVLAFGAPLGLENTVTSGIVSALDRSISTATESATGSGSEQLTGLIQTDAAINQGNSGGALVDLSGHVIGINVAIATASDSSTGSIGVGFAIPADTVTAAVKQMQSQIN</sequence>